<accession>A0A5M7C847</accession>
<sequence>MSLIGSLGAGTADEHSDIDLAWVVPDGTVAQCVERLPGLLGSVAEVASVRSSPEFQRSTVRRLIFARFRGVPLFWRLDLAIWAASRAFDETADVDNPDARGTEWSLPESAAMNAIGACKSVLRGQFENADGLLSRGFQRIGAPDPGGDWHDRFAELVRAVAERDPGLTELSREIVGLAAELR</sequence>
<dbReference type="SUPFAM" id="SSF81301">
    <property type="entry name" value="Nucleotidyltransferase"/>
    <property type="match status" value="1"/>
</dbReference>
<proteinExistence type="predicted"/>
<dbReference type="EMBL" id="VWPH01000003">
    <property type="protein sequence ID" value="KAA5836438.1"/>
    <property type="molecule type" value="Genomic_DNA"/>
</dbReference>
<keyword evidence="2" id="KW-1185">Reference proteome</keyword>
<dbReference type="Gene3D" id="3.30.460.10">
    <property type="entry name" value="Beta Polymerase, domain 2"/>
    <property type="match status" value="1"/>
</dbReference>
<gene>
    <name evidence="1" type="ORF">F1721_08490</name>
</gene>
<dbReference type="Proteomes" id="UP000323946">
    <property type="component" value="Unassembled WGS sequence"/>
</dbReference>
<evidence type="ECO:0000313" key="1">
    <source>
        <dbReference type="EMBL" id="KAA5836438.1"/>
    </source>
</evidence>
<evidence type="ECO:0000313" key="2">
    <source>
        <dbReference type="Proteomes" id="UP000323946"/>
    </source>
</evidence>
<organism evidence="1 2">
    <name type="scientific">Saccharopolyspora hirsuta</name>
    <dbReference type="NCBI Taxonomy" id="1837"/>
    <lineage>
        <taxon>Bacteria</taxon>
        <taxon>Bacillati</taxon>
        <taxon>Actinomycetota</taxon>
        <taxon>Actinomycetes</taxon>
        <taxon>Pseudonocardiales</taxon>
        <taxon>Pseudonocardiaceae</taxon>
        <taxon>Saccharopolyspora</taxon>
    </lineage>
</organism>
<name>A0A5M7C847_SACHI</name>
<comment type="caution">
    <text evidence="1">The sequence shown here is derived from an EMBL/GenBank/DDBJ whole genome shotgun (WGS) entry which is preliminary data.</text>
</comment>
<dbReference type="OrthoDB" id="5021719at2"/>
<dbReference type="AlphaFoldDB" id="A0A5M7C847"/>
<dbReference type="InterPro" id="IPR043519">
    <property type="entry name" value="NT_sf"/>
</dbReference>
<protein>
    <recommendedName>
        <fullName evidence="3">Nucleotidyltransferase domain-containing protein</fullName>
    </recommendedName>
</protein>
<evidence type="ECO:0008006" key="3">
    <source>
        <dbReference type="Google" id="ProtNLM"/>
    </source>
</evidence>
<reference evidence="1 2" key="1">
    <citation type="submission" date="2019-09" db="EMBL/GenBank/DDBJ databases">
        <title>Draft genome sequence of the thermophilic Saccharopolyspora hirsuta VKM Ac-666T.</title>
        <authorList>
            <person name="Lobastova T.G."/>
            <person name="Fokina V."/>
            <person name="Bragin E.Y."/>
            <person name="Shtratnikova V.Y."/>
            <person name="Starodumova I.P."/>
            <person name="Tarlachkov S.V."/>
            <person name="Donova M.V."/>
        </authorList>
    </citation>
    <scope>NUCLEOTIDE SEQUENCE [LARGE SCALE GENOMIC DNA]</scope>
    <source>
        <strain evidence="1 2">VKM Ac-666</strain>
    </source>
</reference>